<name>A0A2G5UG05_9PELO</name>
<dbReference type="PANTHER" id="PTHR13169">
    <property type="entry name" value="UBIQUITIN-LIKE PROTEIN 3 HCG-1 PROTEIN"/>
    <property type="match status" value="1"/>
</dbReference>
<comment type="caution">
    <text evidence="2">The sequence shown here is derived from an EMBL/GenBank/DDBJ whole genome shotgun (WGS) entry which is preliminary data.</text>
</comment>
<dbReference type="SUPFAM" id="SSF54236">
    <property type="entry name" value="Ubiquitin-like"/>
    <property type="match status" value="1"/>
</dbReference>
<dbReference type="EMBL" id="PDUG01000003">
    <property type="protein sequence ID" value="PIC38480.1"/>
    <property type="molecule type" value="Genomic_DNA"/>
</dbReference>
<dbReference type="InterPro" id="IPR039540">
    <property type="entry name" value="UBL3-like_ubiquitin_dom"/>
</dbReference>
<dbReference type="InterPro" id="IPR040015">
    <property type="entry name" value="UBL3-like"/>
</dbReference>
<feature type="domain" description="UBL3-like ubiquitin" evidence="1">
    <location>
        <begin position="13"/>
        <end position="104"/>
    </location>
</feature>
<dbReference type="Pfam" id="PF13881">
    <property type="entry name" value="Rad60-SLD_2"/>
    <property type="match status" value="1"/>
</dbReference>
<accession>A0A2G5UG05</accession>
<gene>
    <name evidence="2" type="primary">Cni-C46F11.6</name>
    <name evidence="2" type="synonym">Cnig_chr_III.g10481</name>
    <name evidence="2" type="ORF">B9Z55_010481</name>
</gene>
<organism evidence="2 3">
    <name type="scientific">Caenorhabditis nigoni</name>
    <dbReference type="NCBI Taxonomy" id="1611254"/>
    <lineage>
        <taxon>Eukaryota</taxon>
        <taxon>Metazoa</taxon>
        <taxon>Ecdysozoa</taxon>
        <taxon>Nematoda</taxon>
        <taxon>Chromadorea</taxon>
        <taxon>Rhabditida</taxon>
        <taxon>Rhabditina</taxon>
        <taxon>Rhabditomorpha</taxon>
        <taxon>Rhabditoidea</taxon>
        <taxon>Rhabditidae</taxon>
        <taxon>Peloderinae</taxon>
        <taxon>Caenorhabditis</taxon>
    </lineage>
</organism>
<dbReference type="PANTHER" id="PTHR13169:SF0">
    <property type="entry name" value="UBIQUITIN-LIKE PROTEIN 3"/>
    <property type="match status" value="1"/>
</dbReference>
<dbReference type="Gene3D" id="3.10.20.90">
    <property type="entry name" value="Phosphatidylinositol 3-kinase Catalytic Subunit, Chain A, domain 1"/>
    <property type="match status" value="1"/>
</dbReference>
<sequence length="126" mass="14401">MSAKQSIDSQAEPVVLRLILVSGKTHEFEFSPLTSAHDVTQMVFDQWPDEWYEDKVQSAQMLKLIYHGRFLHGSVTLHALQLMPGKTTVMHLVTRENLPEPNSSGWFYSLVHLTGVLRGEHKETRT</sequence>
<reference evidence="3" key="1">
    <citation type="submission" date="2017-10" db="EMBL/GenBank/DDBJ databases">
        <title>Rapid genome shrinkage in a self-fertile nematode reveals novel sperm competition proteins.</title>
        <authorList>
            <person name="Yin D."/>
            <person name="Schwarz E.M."/>
            <person name="Thomas C.G."/>
            <person name="Felde R.L."/>
            <person name="Korf I.F."/>
            <person name="Cutter A.D."/>
            <person name="Schartner C.M."/>
            <person name="Ralston E.J."/>
            <person name="Meyer B.J."/>
            <person name="Haag E.S."/>
        </authorList>
    </citation>
    <scope>NUCLEOTIDE SEQUENCE [LARGE SCALE GENOMIC DNA]</scope>
    <source>
        <strain evidence="3">JU1422</strain>
    </source>
</reference>
<dbReference type="OrthoDB" id="1043111at2759"/>
<dbReference type="InterPro" id="IPR029071">
    <property type="entry name" value="Ubiquitin-like_domsf"/>
</dbReference>
<evidence type="ECO:0000313" key="3">
    <source>
        <dbReference type="Proteomes" id="UP000230233"/>
    </source>
</evidence>
<dbReference type="STRING" id="1611254.A0A2G5UG05"/>
<evidence type="ECO:0000313" key="2">
    <source>
        <dbReference type="EMBL" id="PIC38480.1"/>
    </source>
</evidence>
<protein>
    <recommendedName>
        <fullName evidence="1">UBL3-like ubiquitin domain-containing protein</fullName>
    </recommendedName>
</protein>
<evidence type="ECO:0000259" key="1">
    <source>
        <dbReference type="Pfam" id="PF13881"/>
    </source>
</evidence>
<dbReference type="AlphaFoldDB" id="A0A2G5UG05"/>
<dbReference type="Proteomes" id="UP000230233">
    <property type="component" value="Chromosome III"/>
</dbReference>
<keyword evidence="3" id="KW-1185">Reference proteome</keyword>
<proteinExistence type="predicted"/>